<dbReference type="Gene3D" id="2.30.320.10">
    <property type="entry name" value="YwqG-like"/>
    <property type="match status" value="1"/>
</dbReference>
<evidence type="ECO:0000313" key="2">
    <source>
        <dbReference type="Proteomes" id="UP001165269"/>
    </source>
</evidence>
<organism evidence="1 2">
    <name type="scientific">Streptomyces cylindrosporus</name>
    <dbReference type="NCBI Taxonomy" id="2927583"/>
    <lineage>
        <taxon>Bacteria</taxon>
        <taxon>Bacillati</taxon>
        <taxon>Actinomycetota</taxon>
        <taxon>Actinomycetes</taxon>
        <taxon>Kitasatosporales</taxon>
        <taxon>Streptomycetaceae</taxon>
        <taxon>Streptomyces</taxon>
    </lineage>
</organism>
<gene>
    <name evidence="1" type="ORF">MQP27_17210</name>
</gene>
<accession>A0ABS9Y6L8</accession>
<reference evidence="1" key="1">
    <citation type="submission" date="2022-03" db="EMBL/GenBank/DDBJ databases">
        <title>Streptomyces 7R015 and 7R016 isolated from Barleria lupulina in Thailand.</title>
        <authorList>
            <person name="Kanchanasin P."/>
            <person name="Phongsopitanun W."/>
            <person name="Tanasupawat S."/>
        </authorList>
    </citation>
    <scope>NUCLEOTIDE SEQUENCE</scope>
    <source>
        <strain evidence="1">7R015</strain>
    </source>
</reference>
<comment type="caution">
    <text evidence="1">The sequence shown here is derived from an EMBL/GenBank/DDBJ whole genome shotgun (WGS) entry which is preliminary data.</text>
</comment>
<dbReference type="EMBL" id="JALDAY010000005">
    <property type="protein sequence ID" value="MCI3272850.1"/>
    <property type="molecule type" value="Genomic_DNA"/>
</dbReference>
<proteinExistence type="predicted"/>
<protein>
    <recommendedName>
        <fullName evidence="3">DUF1963 domain-containing protein</fullName>
    </recommendedName>
</protein>
<keyword evidence="2" id="KW-1185">Reference proteome</keyword>
<sequence>MRARRREHPGRAYEVTSEEAETQRRIMDGAGALDLITWEKVRMAPDASGPGVAMVPVVQLYARDLPGDDWHWPAGTDVLQMLWCPNDHDDLPGQSGYYGPAVELRHRTAAEVTEVLLDPPHPDRTDDSYLPQPCVLGPVRVADLPDRDELPEELAEFGEDWAEERGVEYHRNLACREGWKVGGWPSWHLTDLVPVDCTSCGSTMRVLLTVDSCNDGPAISVGRFGELRVFVCPTDLAHPFQLNIQ</sequence>
<dbReference type="Proteomes" id="UP001165269">
    <property type="component" value="Unassembled WGS sequence"/>
</dbReference>
<evidence type="ECO:0000313" key="1">
    <source>
        <dbReference type="EMBL" id="MCI3272850.1"/>
    </source>
</evidence>
<evidence type="ECO:0008006" key="3">
    <source>
        <dbReference type="Google" id="ProtNLM"/>
    </source>
</evidence>
<dbReference type="RefSeq" id="WP_242766064.1">
    <property type="nucleotide sequence ID" value="NZ_JALDAY010000005.1"/>
</dbReference>
<name>A0ABS9Y6L8_9ACTN</name>